<gene>
    <name evidence="4" type="ORF">HBJ55_12045</name>
</gene>
<dbReference type="EMBL" id="JAAQTO010000030">
    <property type="protein sequence ID" value="NIC06160.1"/>
    <property type="molecule type" value="Genomic_DNA"/>
</dbReference>
<dbReference type="CDD" id="cd04301">
    <property type="entry name" value="NAT_SF"/>
    <property type="match status" value="1"/>
</dbReference>
<name>A0ABX0PUM3_9GAMM</name>
<proteinExistence type="predicted"/>
<dbReference type="PROSITE" id="PS51186">
    <property type="entry name" value="GNAT"/>
    <property type="match status" value="1"/>
</dbReference>
<evidence type="ECO:0000256" key="1">
    <source>
        <dbReference type="ARBA" id="ARBA00022679"/>
    </source>
</evidence>
<keyword evidence="5" id="KW-1185">Reference proteome</keyword>
<evidence type="ECO:0000313" key="4">
    <source>
        <dbReference type="EMBL" id="NIC06160.1"/>
    </source>
</evidence>
<evidence type="ECO:0000259" key="3">
    <source>
        <dbReference type="PROSITE" id="PS51186"/>
    </source>
</evidence>
<dbReference type="PANTHER" id="PTHR43877:SF2">
    <property type="entry name" value="AMINOALKYLPHOSPHONATE N-ACETYLTRANSFERASE-RELATED"/>
    <property type="match status" value="1"/>
</dbReference>
<organism evidence="4 5">
    <name type="scientific">Billgrantia bachuensis</name>
    <dbReference type="NCBI Taxonomy" id="2717286"/>
    <lineage>
        <taxon>Bacteria</taxon>
        <taxon>Pseudomonadati</taxon>
        <taxon>Pseudomonadota</taxon>
        <taxon>Gammaproteobacteria</taxon>
        <taxon>Oceanospirillales</taxon>
        <taxon>Halomonadaceae</taxon>
        <taxon>Billgrantia</taxon>
    </lineage>
</organism>
<keyword evidence="2" id="KW-0012">Acyltransferase</keyword>
<feature type="domain" description="N-acetyltransferase" evidence="3">
    <location>
        <begin position="1"/>
        <end position="121"/>
    </location>
</feature>
<dbReference type="InterPro" id="IPR000182">
    <property type="entry name" value="GNAT_dom"/>
</dbReference>
<accession>A0ABX0PUM3</accession>
<protein>
    <submittedName>
        <fullName evidence="4">GNAT family N-acetyltransferase</fullName>
    </submittedName>
</protein>
<reference evidence="4 5" key="1">
    <citation type="submission" date="2020-03" db="EMBL/GenBank/DDBJ databases">
        <title>Identification of Halomonas strains.</title>
        <authorList>
            <person name="Xiao Z."/>
            <person name="Dong F."/>
            <person name="Wang Z."/>
            <person name="Zhao J.-Y."/>
        </authorList>
    </citation>
    <scope>NUCLEOTIDE SEQUENCE [LARGE SCALE GENOMIC DNA]</scope>
    <source>
        <strain evidence="4 5">DX6</strain>
    </source>
</reference>
<dbReference type="SUPFAM" id="SSF55729">
    <property type="entry name" value="Acyl-CoA N-acyltransferases (Nat)"/>
    <property type="match status" value="1"/>
</dbReference>
<dbReference type="Pfam" id="PF00583">
    <property type="entry name" value="Acetyltransf_1"/>
    <property type="match status" value="1"/>
</dbReference>
<evidence type="ECO:0000256" key="2">
    <source>
        <dbReference type="ARBA" id="ARBA00023315"/>
    </source>
</evidence>
<keyword evidence="1" id="KW-0808">Transferase</keyword>
<evidence type="ECO:0000313" key="5">
    <source>
        <dbReference type="Proteomes" id="UP001318321"/>
    </source>
</evidence>
<dbReference type="PANTHER" id="PTHR43877">
    <property type="entry name" value="AMINOALKYLPHOSPHONATE N-ACETYLTRANSFERASE-RELATED-RELATED"/>
    <property type="match status" value="1"/>
</dbReference>
<comment type="caution">
    <text evidence="4">The sequence shown here is derived from an EMBL/GenBank/DDBJ whole genome shotgun (WGS) entry which is preliminary data.</text>
</comment>
<dbReference type="Gene3D" id="3.40.630.30">
    <property type="match status" value="1"/>
</dbReference>
<dbReference type="InterPro" id="IPR050832">
    <property type="entry name" value="Bact_Acetyltransf"/>
</dbReference>
<sequence>MRIGREPAPMHADFASQIGQGSVDVAACVSKIAGFVVFYPAGDHILLENVAVLPAYSGRGIGRRLIEHVERAAREAGYGAVELYTNEAMTENLAMYPKLGYVEVGRRREAGFNRVFFRKRL</sequence>
<dbReference type="Proteomes" id="UP001318321">
    <property type="component" value="Unassembled WGS sequence"/>
</dbReference>
<dbReference type="InterPro" id="IPR016181">
    <property type="entry name" value="Acyl_CoA_acyltransferase"/>
</dbReference>